<dbReference type="eggNOG" id="ENOG502QSJV">
    <property type="taxonomic scope" value="Eukaryota"/>
</dbReference>
<protein>
    <recommendedName>
        <fullName evidence="7">Regulator of microtubule dynamics protein 1</fullName>
    </recommendedName>
    <alternativeName>
        <fullName evidence="8">Protein FAM82B</fullName>
    </alternativeName>
</protein>
<comment type="subcellular location">
    <subcellularLocation>
        <location evidence="1">Cytoplasm</location>
        <location evidence="1">Cytoskeleton</location>
    </subcellularLocation>
</comment>
<dbReference type="GO" id="GO:0005737">
    <property type="term" value="C:cytoplasm"/>
    <property type="evidence" value="ECO:0007669"/>
    <property type="project" value="TreeGrafter"/>
</dbReference>
<evidence type="ECO:0000313" key="11">
    <source>
        <dbReference type="EMBL" id="ETW04800.1"/>
    </source>
</evidence>
<feature type="region of interest" description="Disordered" evidence="9">
    <location>
        <begin position="33"/>
        <end position="67"/>
    </location>
</feature>
<dbReference type="GO" id="GO:0097431">
    <property type="term" value="C:mitotic spindle pole"/>
    <property type="evidence" value="ECO:0007669"/>
    <property type="project" value="TreeGrafter"/>
</dbReference>
<feature type="compositionally biased region" description="Polar residues" evidence="9">
    <location>
        <begin position="201"/>
        <end position="214"/>
    </location>
</feature>
<dbReference type="Pfam" id="PF21033">
    <property type="entry name" value="RMD1-3"/>
    <property type="match status" value="1"/>
</dbReference>
<evidence type="ECO:0000256" key="7">
    <source>
        <dbReference type="ARBA" id="ARBA00039966"/>
    </source>
</evidence>
<feature type="transmembrane region" description="Helical" evidence="10">
    <location>
        <begin position="109"/>
        <end position="132"/>
    </location>
</feature>
<reference evidence="11" key="1">
    <citation type="submission" date="2013-12" db="EMBL/GenBank/DDBJ databases">
        <title>The Genome Sequence of Aphanomyces invadans NJM9701.</title>
        <authorList>
            <consortium name="The Broad Institute Genomics Platform"/>
            <person name="Russ C."/>
            <person name="Tyler B."/>
            <person name="van West P."/>
            <person name="Dieguez-Uribeondo J."/>
            <person name="Young S.K."/>
            <person name="Zeng Q."/>
            <person name="Gargeya S."/>
            <person name="Fitzgerald M."/>
            <person name="Abouelleil A."/>
            <person name="Alvarado L."/>
            <person name="Chapman S.B."/>
            <person name="Gainer-Dewar J."/>
            <person name="Goldberg J."/>
            <person name="Griggs A."/>
            <person name="Gujja S."/>
            <person name="Hansen M."/>
            <person name="Howarth C."/>
            <person name="Imamovic A."/>
            <person name="Ireland A."/>
            <person name="Larimer J."/>
            <person name="McCowan C."/>
            <person name="Murphy C."/>
            <person name="Pearson M."/>
            <person name="Poon T.W."/>
            <person name="Priest M."/>
            <person name="Roberts A."/>
            <person name="Saif S."/>
            <person name="Shea T."/>
            <person name="Sykes S."/>
            <person name="Wortman J."/>
            <person name="Nusbaum C."/>
            <person name="Birren B."/>
        </authorList>
    </citation>
    <scope>NUCLEOTIDE SEQUENCE [LARGE SCALE GENOMIC DNA]</scope>
    <source>
        <strain evidence="11">NJM9701</strain>
    </source>
</reference>
<feature type="compositionally biased region" description="Low complexity" evidence="9">
    <location>
        <begin position="47"/>
        <end position="67"/>
    </location>
</feature>
<evidence type="ECO:0000256" key="6">
    <source>
        <dbReference type="ARBA" id="ARBA00023212"/>
    </source>
</evidence>
<dbReference type="AlphaFoldDB" id="A0A024UF12"/>
<dbReference type="GeneID" id="20080985"/>
<feature type="transmembrane region" description="Helical" evidence="10">
    <location>
        <begin position="144"/>
        <end position="164"/>
    </location>
</feature>
<feature type="transmembrane region" description="Helical" evidence="10">
    <location>
        <begin position="7"/>
        <end position="27"/>
    </location>
</feature>
<dbReference type="SUPFAM" id="SSF48452">
    <property type="entry name" value="TPR-like"/>
    <property type="match status" value="1"/>
</dbReference>
<evidence type="ECO:0000256" key="1">
    <source>
        <dbReference type="ARBA" id="ARBA00004245"/>
    </source>
</evidence>
<keyword evidence="4" id="KW-0677">Repeat</keyword>
<keyword evidence="3" id="KW-0963">Cytoplasm</keyword>
<dbReference type="InterPro" id="IPR011990">
    <property type="entry name" value="TPR-like_helical_dom_sf"/>
</dbReference>
<keyword evidence="10" id="KW-0812">Transmembrane</keyword>
<keyword evidence="6" id="KW-0206">Cytoskeleton</keyword>
<evidence type="ECO:0000256" key="8">
    <source>
        <dbReference type="ARBA" id="ARBA00041958"/>
    </source>
</evidence>
<evidence type="ECO:0000256" key="10">
    <source>
        <dbReference type="SAM" id="Phobius"/>
    </source>
</evidence>
<evidence type="ECO:0000256" key="9">
    <source>
        <dbReference type="SAM" id="MobiDB-lite"/>
    </source>
</evidence>
<evidence type="ECO:0000256" key="3">
    <source>
        <dbReference type="ARBA" id="ARBA00022490"/>
    </source>
</evidence>
<dbReference type="PANTHER" id="PTHR16056:SF16">
    <property type="entry name" value="REGULATOR OF MICROTUBULE DYNAMICS PROTEIN 1"/>
    <property type="match status" value="1"/>
</dbReference>
<dbReference type="RefSeq" id="XP_008866239.1">
    <property type="nucleotide sequence ID" value="XM_008868017.1"/>
</dbReference>
<gene>
    <name evidence="11" type="ORF">H310_03935</name>
</gene>
<dbReference type="Gene3D" id="1.25.40.10">
    <property type="entry name" value="Tetratricopeptide repeat domain"/>
    <property type="match status" value="1"/>
</dbReference>
<keyword evidence="10" id="KW-0472">Membrane</keyword>
<keyword evidence="10" id="KW-1133">Transmembrane helix</keyword>
<name>A0A024UF12_9STRA</name>
<accession>A0A024UF12</accession>
<evidence type="ECO:0000256" key="4">
    <source>
        <dbReference type="ARBA" id="ARBA00022737"/>
    </source>
</evidence>
<organism evidence="11">
    <name type="scientific">Aphanomyces invadans</name>
    <dbReference type="NCBI Taxonomy" id="157072"/>
    <lineage>
        <taxon>Eukaryota</taxon>
        <taxon>Sar</taxon>
        <taxon>Stramenopiles</taxon>
        <taxon>Oomycota</taxon>
        <taxon>Saprolegniomycetes</taxon>
        <taxon>Saprolegniales</taxon>
        <taxon>Verrucalvaceae</taxon>
        <taxon>Aphanomyces</taxon>
    </lineage>
</organism>
<dbReference type="EMBL" id="KI913957">
    <property type="protein sequence ID" value="ETW04800.1"/>
    <property type="molecule type" value="Genomic_DNA"/>
</dbReference>
<dbReference type="VEuPathDB" id="FungiDB:H310_03935"/>
<keyword evidence="5" id="KW-0802">TPR repeat</keyword>
<dbReference type="InterPro" id="IPR049039">
    <property type="entry name" value="RMD1-3_a_helical_rpt"/>
</dbReference>
<dbReference type="OrthoDB" id="69711at2759"/>
<evidence type="ECO:0000256" key="5">
    <source>
        <dbReference type="ARBA" id="ARBA00022803"/>
    </source>
</evidence>
<dbReference type="GO" id="GO:0008017">
    <property type="term" value="F:microtubule binding"/>
    <property type="evidence" value="ECO:0007669"/>
    <property type="project" value="TreeGrafter"/>
</dbReference>
<evidence type="ECO:0000256" key="2">
    <source>
        <dbReference type="ARBA" id="ARBA00011375"/>
    </source>
</evidence>
<feature type="region of interest" description="Disordered" evidence="9">
    <location>
        <begin position="188"/>
        <end position="237"/>
    </location>
</feature>
<dbReference type="PANTHER" id="PTHR16056">
    <property type="entry name" value="REGULATOR OF MICROTUBULE DYNAMICS PROTEIN"/>
    <property type="match status" value="1"/>
</dbReference>
<sequence length="473" mass="50934">MSWARPALLAVAGVGVVMGTVLVYRYATRGLGGDRPQDEEEIPPIGNVASTNRNVASSARSAPPSSAPAVEVVHAGATTTVSIEHSDPFLPTTEERLEMDRLVVQEGNMLLSLFGVVFLAIVLVVASVVVLTSQDIPSIMHVEMFPPLFLVGVGIVAASLIHTMNQQSLVSTLMPPLMADKAAPYDAHDDAAATPTPSTTKGNESASPTATTKRAPSPKRNVTFEQNSPSPAPPAVIAAPVPDHAALVAKADALYAEGDYHAVKSFLDENLVHYPRSVDLLWRSARACQDMTTETKDDAVKKALVFEGMALAERAYDSQPNDAMANKWMGIMLSSVGNYRDTSEKIKGAYKIKNFIERSIELNPNDATAHNILGQWCLAFANLGWLEKQAATVLFGKPPTASYDDAVRHFHDAENISPGFWKKNSFLLADTYFKMGNAAEAKLWLAKADAVPVKTTEDREVQGQIDVLGKALK</sequence>
<proteinExistence type="predicted"/>
<dbReference type="STRING" id="157072.A0A024UF12"/>
<dbReference type="GO" id="GO:0005876">
    <property type="term" value="C:spindle microtubule"/>
    <property type="evidence" value="ECO:0007669"/>
    <property type="project" value="TreeGrafter"/>
</dbReference>
<comment type="subunit">
    <text evidence="2">Interacts with microtubules.</text>
</comment>